<dbReference type="GO" id="GO:0003677">
    <property type="term" value="F:DNA binding"/>
    <property type="evidence" value="ECO:0007669"/>
    <property type="project" value="UniProtKB-KW"/>
</dbReference>
<evidence type="ECO:0000256" key="1">
    <source>
        <dbReference type="ARBA" id="ARBA00004496"/>
    </source>
</evidence>
<evidence type="ECO:0000256" key="11">
    <source>
        <dbReference type="ARBA" id="ARBA00038000"/>
    </source>
</evidence>
<evidence type="ECO:0000256" key="2">
    <source>
        <dbReference type="ARBA" id="ARBA00022490"/>
    </source>
</evidence>
<keyword evidence="3" id="KW-0677">Repeat</keyword>
<evidence type="ECO:0000256" key="5">
    <source>
        <dbReference type="ARBA" id="ARBA00022763"/>
    </source>
</evidence>
<keyword evidence="5" id="KW-0227">DNA damage</keyword>
<keyword evidence="4" id="KW-0547">Nucleotide-binding</keyword>
<keyword evidence="9" id="KW-0238">DNA-binding</keyword>
<dbReference type="PANTHER" id="PTHR43152:SF2">
    <property type="entry name" value="DRUG RESISTANCE ABC TRANSPORTER"/>
    <property type="match status" value="1"/>
</dbReference>
<keyword evidence="7" id="KW-0067">ATP-binding</keyword>
<dbReference type="PROSITE" id="PS50893">
    <property type="entry name" value="ABC_TRANSPORTER_2"/>
    <property type="match status" value="1"/>
</dbReference>
<dbReference type="GO" id="GO:0005524">
    <property type="term" value="F:ATP binding"/>
    <property type="evidence" value="ECO:0007669"/>
    <property type="project" value="UniProtKB-KW"/>
</dbReference>
<dbReference type="GO" id="GO:0006281">
    <property type="term" value="P:DNA repair"/>
    <property type="evidence" value="ECO:0007669"/>
    <property type="project" value="UniProtKB-KW"/>
</dbReference>
<evidence type="ECO:0000256" key="6">
    <source>
        <dbReference type="ARBA" id="ARBA00022769"/>
    </source>
</evidence>
<feature type="domain" description="ABC transporter" evidence="14">
    <location>
        <begin position="147"/>
        <end position="446"/>
    </location>
</feature>
<dbReference type="GO" id="GO:0016887">
    <property type="term" value="F:ATP hydrolysis activity"/>
    <property type="evidence" value="ECO:0007669"/>
    <property type="project" value="InterPro"/>
</dbReference>
<evidence type="ECO:0000256" key="7">
    <source>
        <dbReference type="ARBA" id="ARBA00022840"/>
    </source>
</evidence>
<dbReference type="AlphaFoldDB" id="A0A8I1A2J6"/>
<dbReference type="EMBL" id="JAECSB010000084">
    <property type="protein sequence ID" value="MBH5145857.1"/>
    <property type="molecule type" value="Genomic_DNA"/>
</dbReference>
<name>A0A8I1A2J6_RHOER</name>
<dbReference type="InterPro" id="IPR003439">
    <property type="entry name" value="ABC_transporter-like_ATP-bd"/>
</dbReference>
<comment type="similarity">
    <text evidence="11">Belongs to the ABC transporter superfamily. UvrA family.</text>
</comment>
<comment type="subcellular location">
    <subcellularLocation>
        <location evidence="1">Cytoplasm</location>
    </subcellularLocation>
</comment>
<evidence type="ECO:0000259" key="14">
    <source>
        <dbReference type="PROSITE" id="PS50893"/>
    </source>
</evidence>
<reference evidence="15 16" key="1">
    <citation type="submission" date="2020-12" db="EMBL/GenBank/DDBJ databases">
        <title>Draft genome sequence of furan degrading bacterial strain FUR100.</title>
        <authorList>
            <person name="Woiski C."/>
        </authorList>
    </citation>
    <scope>NUCLEOTIDE SEQUENCE [LARGE SCALE GENOMIC DNA]</scope>
    <source>
        <strain evidence="15 16">FUR100</strain>
    </source>
</reference>
<dbReference type="Proteomes" id="UP000627573">
    <property type="component" value="Unassembled WGS sequence"/>
</dbReference>
<keyword evidence="6" id="KW-0228">DNA excision</keyword>
<evidence type="ECO:0000313" key="15">
    <source>
        <dbReference type="EMBL" id="MBH5145857.1"/>
    </source>
</evidence>
<gene>
    <name evidence="15" type="ORF">I3517_24985</name>
</gene>
<dbReference type="PANTHER" id="PTHR43152">
    <property type="entry name" value="UVRABC SYSTEM PROTEIN A"/>
    <property type="match status" value="1"/>
</dbReference>
<dbReference type="Gene3D" id="1.20.1580.10">
    <property type="entry name" value="ABC transporter ATPase like domain"/>
    <property type="match status" value="2"/>
</dbReference>
<dbReference type="RefSeq" id="WP_197941772.1">
    <property type="nucleotide sequence ID" value="NZ_JAECSB010000084.1"/>
</dbReference>
<evidence type="ECO:0000256" key="13">
    <source>
        <dbReference type="ARBA" id="ARBA00042156"/>
    </source>
</evidence>
<dbReference type="InterPro" id="IPR027417">
    <property type="entry name" value="P-loop_NTPase"/>
</dbReference>
<proteinExistence type="inferred from homology"/>
<evidence type="ECO:0000256" key="8">
    <source>
        <dbReference type="ARBA" id="ARBA00022881"/>
    </source>
</evidence>
<evidence type="ECO:0000256" key="12">
    <source>
        <dbReference type="ARBA" id="ARBA00039316"/>
    </source>
</evidence>
<keyword evidence="8" id="KW-0267">Excision nuclease</keyword>
<dbReference type="SUPFAM" id="SSF52540">
    <property type="entry name" value="P-loop containing nucleoside triphosphate hydrolases"/>
    <property type="match status" value="2"/>
</dbReference>
<evidence type="ECO:0000256" key="4">
    <source>
        <dbReference type="ARBA" id="ARBA00022741"/>
    </source>
</evidence>
<accession>A0A8I1A2J6</accession>
<organism evidence="15 16">
    <name type="scientific">Rhodococcus erythropolis</name>
    <name type="common">Arthrobacter picolinophilus</name>
    <dbReference type="NCBI Taxonomy" id="1833"/>
    <lineage>
        <taxon>Bacteria</taxon>
        <taxon>Bacillati</taxon>
        <taxon>Actinomycetota</taxon>
        <taxon>Actinomycetes</taxon>
        <taxon>Mycobacteriales</taxon>
        <taxon>Nocardiaceae</taxon>
        <taxon>Rhodococcus</taxon>
        <taxon>Rhodococcus erythropolis group</taxon>
    </lineage>
</organism>
<evidence type="ECO:0000313" key="16">
    <source>
        <dbReference type="Proteomes" id="UP000627573"/>
    </source>
</evidence>
<keyword evidence="16" id="KW-1185">Reference proteome</keyword>
<keyword evidence="2" id="KW-0963">Cytoplasm</keyword>
<dbReference type="Gene3D" id="3.40.50.300">
    <property type="entry name" value="P-loop containing nucleotide triphosphate hydrolases"/>
    <property type="match status" value="2"/>
</dbReference>
<protein>
    <recommendedName>
        <fullName evidence="12">UvrABC system protein A</fullName>
    </recommendedName>
    <alternativeName>
        <fullName evidence="13">Excinuclease ABC subunit A</fullName>
    </alternativeName>
</protein>
<dbReference type="Gene3D" id="1.10.8.280">
    <property type="entry name" value="ABC transporter ATPase domain-like"/>
    <property type="match status" value="1"/>
</dbReference>
<evidence type="ECO:0000256" key="9">
    <source>
        <dbReference type="ARBA" id="ARBA00023125"/>
    </source>
</evidence>
<evidence type="ECO:0000256" key="3">
    <source>
        <dbReference type="ARBA" id="ARBA00022737"/>
    </source>
</evidence>
<keyword evidence="10" id="KW-0234">DNA repair</keyword>
<sequence length="774" mass="83103">MHYDTDEFEARAGWITVEGARTNNLRAVSVRVPKHRITVFTGVSGSGKSSLAFGTIAAEAQRLVSDTYPLFVRNRLPHGKAADVDRLDGLTFTTIVDQRPFTGNMRSTVGTASDIAPLLRMLFSRIGHPTAGYSPAYSFNDPTGMCLRCEGLGTVDDIDLAMLLDRTLSLREGAIRFPTFAPGTYRWKRMMHSGLVDPDQPLNMIPDADLHTLLFAEGIRLTHPRPEYPKAGIFDGVIPRLRESYLRKSPARLTNEERDALDRVVAHSTCPQCRGGRLNADARASLIDGRSIVDWSAMAISELREVTDALVSPTVTPLLAAIRDRLDALDEVGLGYLTLDRTSSSLSGGEAQRVKIVRHLGSALSDVCYVFDEPSAGLHPHDVHRLLTLLTRLRDAHNTVLVVEHHPAVIANADHVIDIGPGAGASGGRIQFEGTPAALEQSDTATGTMLRTPLRINDRPRPAHGVATITGARTHNLHDVTVDVPLSVLTAVSGVAGSGKSSLFANELPRQHPEFTVIGQGPLRGGRRSTPATVLGVAEPIRQAFSAATSLHPSWFSANARGACPQCKGKGVIITDLAFLDDVQTTCEACDGARFNPTTLRAHYGGHSIADVLAMNASDAARLFPAHPHITSRLSRLADVGLDYLAIGQSIDTLSGGERQRLLLAKHLAETTEPAHLRMVIDEPTAGLHGNDVDRLLILFDSLVDAGATVITIEHNQRVIAHADHVIDIGPGAGPLGGCVVYQGPPAGLLSAPKSLTGRHLANHTHRGHHAIIT</sequence>
<dbReference type="GO" id="GO:0005737">
    <property type="term" value="C:cytoplasm"/>
    <property type="evidence" value="ECO:0007669"/>
    <property type="project" value="UniProtKB-SubCell"/>
</dbReference>
<evidence type="ECO:0000256" key="10">
    <source>
        <dbReference type="ARBA" id="ARBA00023204"/>
    </source>
</evidence>
<dbReference type="GO" id="GO:0004518">
    <property type="term" value="F:nuclease activity"/>
    <property type="evidence" value="ECO:0007669"/>
    <property type="project" value="UniProtKB-KW"/>
</dbReference>
<comment type="caution">
    <text evidence="15">The sequence shown here is derived from an EMBL/GenBank/DDBJ whole genome shotgun (WGS) entry which is preliminary data.</text>
</comment>